<evidence type="ECO:0000313" key="8">
    <source>
        <dbReference type="EMBL" id="RZU41471.1"/>
    </source>
</evidence>
<keyword evidence="5" id="KW-0411">Iron-sulfur</keyword>
<dbReference type="GO" id="GO:0051536">
    <property type="term" value="F:iron-sulfur cluster binding"/>
    <property type="evidence" value="ECO:0007669"/>
    <property type="project" value="UniProtKB-KW"/>
</dbReference>
<dbReference type="AlphaFoldDB" id="A0A4Q7YWB1"/>
<evidence type="ECO:0000256" key="5">
    <source>
        <dbReference type="ARBA" id="ARBA00023014"/>
    </source>
</evidence>
<reference evidence="8 9" key="1">
    <citation type="submission" date="2019-02" db="EMBL/GenBank/DDBJ databases">
        <title>Genomic Encyclopedia of Archaeal and Bacterial Type Strains, Phase II (KMG-II): from individual species to whole genera.</title>
        <authorList>
            <person name="Goeker M."/>
        </authorList>
    </citation>
    <scope>NUCLEOTIDE SEQUENCE [LARGE SCALE GENOMIC DNA]</scope>
    <source>
        <strain evidence="8 9">DSM 18101</strain>
    </source>
</reference>
<sequence length="351" mass="39050">MSSAATVTLKPPSRAKRRWKAATRKIRELASIGSALASTGHPYMAHIVPMRRCNLSCTYCNEYDDFSDPVPVDEMLRRIDHLGRLGTSVITISGGEPLLHPDLDQIIARIRKTGAIAGMITNGYLLMPDRIQRLNRAGLDHMQISIDNVMPDAVSKKSLKVLDKKLQMLTEHAEFHVNINSVVGGGIANPDDARVVSERALGLGFSSTIGIIHDGTGQLKPLGDSERIVWDKVRKLTRRSYSRFNHFQEAIANGKTNDWRCRAGGRYLYVCENGLVHYCSQQRGFPAVPLAEYTTADVKREFLTEKGCSPSCTISCVHQVSYIDHWRAPQKDTVTPNSSHKTDAQELVQIQ</sequence>
<dbReference type="SUPFAM" id="SSF102114">
    <property type="entry name" value="Radical SAM enzymes"/>
    <property type="match status" value="1"/>
</dbReference>
<dbReference type="InterPro" id="IPR050377">
    <property type="entry name" value="Radical_SAM_PqqE_MftC-like"/>
</dbReference>
<comment type="caution">
    <text evidence="8">The sequence shown here is derived from an EMBL/GenBank/DDBJ whole genome shotgun (WGS) entry which is preliminary data.</text>
</comment>
<dbReference type="RefSeq" id="WP_130419391.1">
    <property type="nucleotide sequence ID" value="NZ_SHKW01000001.1"/>
</dbReference>
<evidence type="ECO:0000256" key="6">
    <source>
        <dbReference type="SAM" id="MobiDB-lite"/>
    </source>
</evidence>
<dbReference type="InterPro" id="IPR013785">
    <property type="entry name" value="Aldolase_TIM"/>
</dbReference>
<name>A0A4Q7YWB1_9BACT</name>
<organism evidence="8 9">
    <name type="scientific">Edaphobacter modestus</name>
    <dbReference type="NCBI Taxonomy" id="388466"/>
    <lineage>
        <taxon>Bacteria</taxon>
        <taxon>Pseudomonadati</taxon>
        <taxon>Acidobacteriota</taxon>
        <taxon>Terriglobia</taxon>
        <taxon>Terriglobales</taxon>
        <taxon>Acidobacteriaceae</taxon>
        <taxon>Edaphobacter</taxon>
    </lineage>
</organism>
<evidence type="ECO:0000259" key="7">
    <source>
        <dbReference type="PROSITE" id="PS51918"/>
    </source>
</evidence>
<dbReference type="PANTHER" id="PTHR11228:SF7">
    <property type="entry name" value="PQQA PEPTIDE CYCLASE"/>
    <property type="match status" value="1"/>
</dbReference>
<keyword evidence="9" id="KW-1185">Reference proteome</keyword>
<comment type="cofactor">
    <cofactor evidence="1">
        <name>[4Fe-4S] cluster</name>
        <dbReference type="ChEBI" id="CHEBI:49883"/>
    </cofactor>
</comment>
<dbReference type="OrthoDB" id="9805809at2"/>
<feature type="domain" description="Radical SAM core" evidence="7">
    <location>
        <begin position="39"/>
        <end position="252"/>
    </location>
</feature>
<evidence type="ECO:0000256" key="3">
    <source>
        <dbReference type="ARBA" id="ARBA00022723"/>
    </source>
</evidence>
<dbReference type="Proteomes" id="UP000292958">
    <property type="component" value="Unassembled WGS sequence"/>
</dbReference>
<protein>
    <submittedName>
        <fullName evidence="8">MoaA/NifB/PqqE/SkfB family radical SAM enzyme</fullName>
    </submittedName>
</protein>
<dbReference type="PANTHER" id="PTHR11228">
    <property type="entry name" value="RADICAL SAM DOMAIN PROTEIN"/>
    <property type="match status" value="1"/>
</dbReference>
<feature type="region of interest" description="Disordered" evidence="6">
    <location>
        <begin position="331"/>
        <end position="351"/>
    </location>
</feature>
<evidence type="ECO:0000256" key="4">
    <source>
        <dbReference type="ARBA" id="ARBA00023004"/>
    </source>
</evidence>
<dbReference type="SMART" id="SM00729">
    <property type="entry name" value="Elp3"/>
    <property type="match status" value="1"/>
</dbReference>
<keyword evidence="2" id="KW-0949">S-adenosyl-L-methionine</keyword>
<dbReference type="PROSITE" id="PS51918">
    <property type="entry name" value="RADICAL_SAM"/>
    <property type="match status" value="1"/>
</dbReference>
<keyword evidence="4" id="KW-0408">Iron</keyword>
<dbReference type="InterPro" id="IPR007197">
    <property type="entry name" value="rSAM"/>
</dbReference>
<evidence type="ECO:0000256" key="2">
    <source>
        <dbReference type="ARBA" id="ARBA00022691"/>
    </source>
</evidence>
<keyword evidence="3" id="KW-0479">Metal-binding</keyword>
<proteinExistence type="predicted"/>
<dbReference type="Gene3D" id="3.20.20.70">
    <property type="entry name" value="Aldolase class I"/>
    <property type="match status" value="1"/>
</dbReference>
<evidence type="ECO:0000313" key="9">
    <source>
        <dbReference type="Proteomes" id="UP000292958"/>
    </source>
</evidence>
<dbReference type="Pfam" id="PF04055">
    <property type="entry name" value="Radical_SAM"/>
    <property type="match status" value="1"/>
</dbReference>
<dbReference type="CDD" id="cd01335">
    <property type="entry name" value="Radical_SAM"/>
    <property type="match status" value="1"/>
</dbReference>
<dbReference type="GO" id="GO:0046872">
    <property type="term" value="F:metal ion binding"/>
    <property type="evidence" value="ECO:0007669"/>
    <property type="project" value="UniProtKB-KW"/>
</dbReference>
<dbReference type="EMBL" id="SHKW01000001">
    <property type="protein sequence ID" value="RZU41471.1"/>
    <property type="molecule type" value="Genomic_DNA"/>
</dbReference>
<dbReference type="GO" id="GO:0003824">
    <property type="term" value="F:catalytic activity"/>
    <property type="evidence" value="ECO:0007669"/>
    <property type="project" value="InterPro"/>
</dbReference>
<dbReference type="SFLD" id="SFLDS00029">
    <property type="entry name" value="Radical_SAM"/>
    <property type="match status" value="1"/>
</dbReference>
<dbReference type="InterPro" id="IPR058240">
    <property type="entry name" value="rSAM_sf"/>
</dbReference>
<dbReference type="SFLD" id="SFLDG01067">
    <property type="entry name" value="SPASM/twitch_domain_containing"/>
    <property type="match status" value="1"/>
</dbReference>
<dbReference type="InterPro" id="IPR006638">
    <property type="entry name" value="Elp3/MiaA/NifB-like_rSAM"/>
</dbReference>
<accession>A0A4Q7YWB1</accession>
<gene>
    <name evidence="8" type="ORF">BDD14_2994</name>
</gene>
<evidence type="ECO:0000256" key="1">
    <source>
        <dbReference type="ARBA" id="ARBA00001966"/>
    </source>
</evidence>